<protein>
    <submittedName>
        <fullName evidence="1">Uncharacterized protein</fullName>
    </submittedName>
</protein>
<organism evidence="1 2">
    <name type="scientific">Naganishia vaughanmartiniae</name>
    <dbReference type="NCBI Taxonomy" id="1424756"/>
    <lineage>
        <taxon>Eukaryota</taxon>
        <taxon>Fungi</taxon>
        <taxon>Dikarya</taxon>
        <taxon>Basidiomycota</taxon>
        <taxon>Agaricomycotina</taxon>
        <taxon>Tremellomycetes</taxon>
        <taxon>Filobasidiales</taxon>
        <taxon>Filobasidiaceae</taxon>
        <taxon>Naganishia</taxon>
    </lineage>
</organism>
<dbReference type="EMBL" id="JASBWU010000013">
    <property type="protein sequence ID" value="KAJ9117013.1"/>
    <property type="molecule type" value="Genomic_DNA"/>
</dbReference>
<evidence type="ECO:0000313" key="1">
    <source>
        <dbReference type="EMBL" id="KAJ9117013.1"/>
    </source>
</evidence>
<evidence type="ECO:0000313" key="2">
    <source>
        <dbReference type="Proteomes" id="UP001243375"/>
    </source>
</evidence>
<sequence length="1069" mass="117832">MSVTTPSPASANTSNEQTEKEVTAAPTEKKSTMSALKPLLDKLPTWLTTAAKDPRKWKTFIRCMVCLFANLVLLVCQPSLESAGQAGFFGLIVACIAPPYVPLSVFLFLMLTIIMGMCIGWAWGVAAMAAALQARSKTLLASQYTRAQSSLSPSGANPDAQFQVFIFKGEFLDPRSTVVFGIFFFVGTYFMGSIRAIAPKMQYTIATQFLIPTGYYVAVAVACIILVFPQTLNHSLTDGYIKGVLKAGNGLVALQAKVLNTSPNDREAWSALTEKARAARHIFTGALAQIVGSTAMLELELLVGEEKKQDRGPGSESEAYENRTVDRLYKLQDKINEKERGGSHTIEQLLPILEQSSSRLRAACQGGLQGGVEWLEWTNTHRWHRGKKAYPKDESVQEGLQKRKAAIVELQDALEQFRTVEHIKLLEPFRSLFDPETGDFKSHLGNLSDADVFKLSSRSLFTSFVFVTNLISYSTTLIEFLQTLLEIEARSPQNKVQWPTAFRKIAKIAMSRGGSAINPLEIGTQDVDAVADSDSDDDDDSTTSTLVDAKAKAKEAKRQQSKDAKKKKYRLDPDAELPKNGLQRFLRTIGLAWRWQSSPEGLFALKYALVSIALWIPAICPSSAYFTYVNRGLWALIMSQTGLGVFAGEQIAGFIARMTGTLIGLVLGMIAWYMGSGHGNGNPYGVVAATLFVCAPFLFARVVAPQPVMAFPLMIAVTIVFTIGYSWVDTHLVVLANQGRGADVAWRRALLVIIGFTAGFIISLFPKPQSAKVTVRKSFAKAIDNIAELYTEEVKGFLLEARLYNATNPEPLDVEERASRYRTRFLGVMLKLQAISPQISNAKFEPALRGPWPKAKYEALMARIQELLGALALLSNSWTRMRGGWAKVLVDDTPFFEPNFVSLSDCLLVLGNVERLFSGVQIADSLGLLSLITHSLRDGREMPASLPLAERLATHSMHKHQHGLEETFDAGHPHSGHNDSTRIVRDAMDAIPDNADGASLRRGHLNWRTLQDEQLAIYATASIALSHIAFKIDQIHGIVRSLVGEQRFDALEDLSRERAMRDAQWLAKA</sequence>
<name>A0ACC2WZU1_9TREE</name>
<comment type="caution">
    <text evidence="1">The sequence shown here is derived from an EMBL/GenBank/DDBJ whole genome shotgun (WGS) entry which is preliminary data.</text>
</comment>
<accession>A0ACC2WZU1</accession>
<keyword evidence="2" id="KW-1185">Reference proteome</keyword>
<reference evidence="1" key="1">
    <citation type="submission" date="2023-04" db="EMBL/GenBank/DDBJ databases">
        <title>Draft Genome sequencing of Naganishia species isolated from polar environments using Oxford Nanopore Technology.</title>
        <authorList>
            <person name="Leo P."/>
            <person name="Venkateswaran K."/>
        </authorList>
    </citation>
    <scope>NUCLEOTIDE SEQUENCE</scope>
    <source>
        <strain evidence="1">MNA-CCFEE 5425</strain>
    </source>
</reference>
<gene>
    <name evidence="1" type="ORF">QFC22_004671</name>
</gene>
<dbReference type="Proteomes" id="UP001243375">
    <property type="component" value="Unassembled WGS sequence"/>
</dbReference>
<proteinExistence type="predicted"/>